<dbReference type="PaxDb" id="39947-A0A0P0XWZ0"/>
<reference evidence="2 3" key="2">
    <citation type="journal article" date="2013" name="Plant Cell Physiol.">
        <title>Rice Annotation Project Database (RAP-DB): an integrative and interactive database for rice genomics.</title>
        <authorList>
            <person name="Sakai H."/>
            <person name="Lee S.S."/>
            <person name="Tanaka T."/>
            <person name="Numa H."/>
            <person name="Kim J."/>
            <person name="Kawahara Y."/>
            <person name="Wakimoto H."/>
            <person name="Yang C.C."/>
            <person name="Iwamoto M."/>
            <person name="Abe T."/>
            <person name="Yamada Y."/>
            <person name="Muto A."/>
            <person name="Inokuchi H."/>
            <person name="Ikemura T."/>
            <person name="Matsumoto T."/>
            <person name="Sasaki T."/>
            <person name="Itoh T."/>
        </authorList>
    </citation>
    <scope>NUCLEOTIDE SEQUENCE [LARGE SCALE GENOMIC DNA]</scope>
    <source>
        <strain evidence="3">cv. Nipponbare</strain>
    </source>
</reference>
<feature type="compositionally biased region" description="Low complexity" evidence="1">
    <location>
        <begin position="39"/>
        <end position="48"/>
    </location>
</feature>
<organism evidence="2 3">
    <name type="scientific">Oryza sativa subsp. japonica</name>
    <name type="common">Rice</name>
    <dbReference type="NCBI Taxonomy" id="39947"/>
    <lineage>
        <taxon>Eukaryota</taxon>
        <taxon>Viridiplantae</taxon>
        <taxon>Streptophyta</taxon>
        <taxon>Embryophyta</taxon>
        <taxon>Tracheophyta</taxon>
        <taxon>Spermatophyta</taxon>
        <taxon>Magnoliopsida</taxon>
        <taxon>Liliopsida</taxon>
        <taxon>Poales</taxon>
        <taxon>Poaceae</taxon>
        <taxon>BOP clade</taxon>
        <taxon>Oryzoideae</taxon>
        <taxon>Oryzeae</taxon>
        <taxon>Oryzinae</taxon>
        <taxon>Oryza</taxon>
        <taxon>Oryza sativa</taxon>
    </lineage>
</organism>
<evidence type="ECO:0000313" key="3">
    <source>
        <dbReference type="Proteomes" id="UP000059680"/>
    </source>
</evidence>
<feature type="compositionally biased region" description="Basic residues" evidence="1">
    <location>
        <begin position="26"/>
        <end position="38"/>
    </location>
</feature>
<keyword evidence="3" id="KW-1185">Reference proteome</keyword>
<evidence type="ECO:0000256" key="1">
    <source>
        <dbReference type="SAM" id="MobiDB-lite"/>
    </source>
</evidence>
<feature type="compositionally biased region" description="Basic residues" evidence="1">
    <location>
        <begin position="99"/>
        <end position="117"/>
    </location>
</feature>
<feature type="compositionally biased region" description="Polar residues" evidence="1">
    <location>
        <begin position="1"/>
        <end position="12"/>
    </location>
</feature>
<protein>
    <submittedName>
        <fullName evidence="2">Os10g0552300 protein</fullName>
    </submittedName>
</protein>
<dbReference type="EMBL" id="AP014966">
    <property type="protein sequence ID" value="BAT11968.1"/>
    <property type="molecule type" value="Genomic_DNA"/>
</dbReference>
<name>A0A0P0XWZ0_ORYSJ</name>
<dbReference type="Proteomes" id="UP000059680">
    <property type="component" value="Chromosome 10"/>
</dbReference>
<feature type="compositionally biased region" description="Basic and acidic residues" evidence="1">
    <location>
        <begin position="65"/>
        <end position="75"/>
    </location>
</feature>
<feature type="region of interest" description="Disordered" evidence="1">
    <location>
        <begin position="1"/>
        <end position="137"/>
    </location>
</feature>
<sequence length="161" mass="18801">ARSITSSVSNGYHQGRSPPRPQPPPLRRRRRARLRALLRPRWPGHPDAAGGGADAAVVPPPWPLPDRRPEAEGVHQRAQRARRRQDRSRPRRLLPAALRARRPRRRRLPLHRRQGQRARHETQPRRRSKPHPQQVRQDLPLRLHLLIELKPCVQHVGYHDS</sequence>
<feature type="non-terminal residue" evidence="2">
    <location>
        <position position="1"/>
    </location>
</feature>
<reference evidence="3" key="1">
    <citation type="journal article" date="2005" name="Nature">
        <title>The map-based sequence of the rice genome.</title>
        <authorList>
            <consortium name="International rice genome sequencing project (IRGSP)"/>
            <person name="Matsumoto T."/>
            <person name="Wu J."/>
            <person name="Kanamori H."/>
            <person name="Katayose Y."/>
            <person name="Fujisawa M."/>
            <person name="Namiki N."/>
            <person name="Mizuno H."/>
            <person name="Yamamoto K."/>
            <person name="Antonio B.A."/>
            <person name="Baba T."/>
            <person name="Sakata K."/>
            <person name="Nagamura Y."/>
            <person name="Aoki H."/>
            <person name="Arikawa K."/>
            <person name="Arita K."/>
            <person name="Bito T."/>
            <person name="Chiden Y."/>
            <person name="Fujitsuka N."/>
            <person name="Fukunaka R."/>
            <person name="Hamada M."/>
            <person name="Harada C."/>
            <person name="Hayashi A."/>
            <person name="Hijishita S."/>
            <person name="Honda M."/>
            <person name="Hosokawa S."/>
            <person name="Ichikawa Y."/>
            <person name="Idonuma A."/>
            <person name="Iijima M."/>
            <person name="Ikeda M."/>
            <person name="Ikeno M."/>
            <person name="Ito K."/>
            <person name="Ito S."/>
            <person name="Ito T."/>
            <person name="Ito Y."/>
            <person name="Ito Y."/>
            <person name="Iwabuchi A."/>
            <person name="Kamiya K."/>
            <person name="Karasawa W."/>
            <person name="Kurita K."/>
            <person name="Katagiri S."/>
            <person name="Kikuta A."/>
            <person name="Kobayashi H."/>
            <person name="Kobayashi N."/>
            <person name="Machita K."/>
            <person name="Maehara T."/>
            <person name="Masukawa M."/>
            <person name="Mizubayashi T."/>
            <person name="Mukai Y."/>
            <person name="Nagasaki H."/>
            <person name="Nagata Y."/>
            <person name="Naito S."/>
            <person name="Nakashima M."/>
            <person name="Nakama Y."/>
            <person name="Nakamichi Y."/>
            <person name="Nakamura M."/>
            <person name="Meguro A."/>
            <person name="Negishi M."/>
            <person name="Ohta I."/>
            <person name="Ohta T."/>
            <person name="Okamoto M."/>
            <person name="Ono N."/>
            <person name="Saji S."/>
            <person name="Sakaguchi M."/>
            <person name="Sakai K."/>
            <person name="Shibata M."/>
            <person name="Shimokawa T."/>
            <person name="Song J."/>
            <person name="Takazaki Y."/>
            <person name="Terasawa K."/>
            <person name="Tsugane M."/>
            <person name="Tsuji K."/>
            <person name="Ueda S."/>
            <person name="Waki K."/>
            <person name="Yamagata H."/>
            <person name="Yamamoto M."/>
            <person name="Yamamoto S."/>
            <person name="Yamane H."/>
            <person name="Yoshiki S."/>
            <person name="Yoshihara R."/>
            <person name="Yukawa K."/>
            <person name="Zhong H."/>
            <person name="Yano M."/>
            <person name="Yuan Q."/>
            <person name="Ouyang S."/>
            <person name="Liu J."/>
            <person name="Jones K.M."/>
            <person name="Gansberger K."/>
            <person name="Moffat K."/>
            <person name="Hill J."/>
            <person name="Bera J."/>
            <person name="Fadrosh D."/>
            <person name="Jin S."/>
            <person name="Johri S."/>
            <person name="Kim M."/>
            <person name="Overton L."/>
            <person name="Reardon M."/>
            <person name="Tsitrin T."/>
            <person name="Vuong H."/>
            <person name="Weaver B."/>
            <person name="Ciecko A."/>
            <person name="Tallon L."/>
            <person name="Jackson J."/>
            <person name="Pai G."/>
            <person name="Aken S.V."/>
            <person name="Utterback T."/>
            <person name="Reidmuller S."/>
            <person name="Feldblyum T."/>
            <person name="Hsiao J."/>
            <person name="Zismann V."/>
            <person name="Iobst S."/>
            <person name="de Vazeille A.R."/>
            <person name="Buell C.R."/>
            <person name="Ying K."/>
            <person name="Li Y."/>
            <person name="Lu T."/>
            <person name="Huang Y."/>
            <person name="Zhao Q."/>
            <person name="Feng Q."/>
            <person name="Zhang L."/>
            <person name="Zhu J."/>
            <person name="Weng Q."/>
            <person name="Mu J."/>
            <person name="Lu Y."/>
            <person name="Fan D."/>
            <person name="Liu Y."/>
            <person name="Guan J."/>
            <person name="Zhang Y."/>
            <person name="Yu S."/>
            <person name="Liu X."/>
            <person name="Zhang Y."/>
            <person name="Hong G."/>
            <person name="Han B."/>
            <person name="Choisne N."/>
            <person name="Demange N."/>
            <person name="Orjeda G."/>
            <person name="Samain S."/>
            <person name="Cattolico L."/>
            <person name="Pelletier E."/>
            <person name="Couloux A."/>
            <person name="Segurens B."/>
            <person name="Wincker P."/>
            <person name="D'Hont A."/>
            <person name="Scarpelli C."/>
            <person name="Weissenbach J."/>
            <person name="Salanoubat M."/>
            <person name="Quetier F."/>
            <person name="Yu Y."/>
            <person name="Kim H.R."/>
            <person name="Rambo T."/>
            <person name="Currie J."/>
            <person name="Collura K."/>
            <person name="Luo M."/>
            <person name="Yang T."/>
            <person name="Ammiraju J.S.S."/>
            <person name="Engler F."/>
            <person name="Soderlund C."/>
            <person name="Wing R.A."/>
            <person name="Palmer L.E."/>
            <person name="de la Bastide M."/>
            <person name="Spiegel L."/>
            <person name="Nascimento L."/>
            <person name="Zutavern T."/>
            <person name="O'Shaughnessy A."/>
            <person name="Dike S."/>
            <person name="Dedhia N."/>
            <person name="Preston R."/>
            <person name="Balija V."/>
            <person name="McCombie W.R."/>
            <person name="Chow T."/>
            <person name="Chen H."/>
            <person name="Chung M."/>
            <person name="Chen C."/>
            <person name="Shaw J."/>
            <person name="Wu H."/>
            <person name="Hsiao K."/>
            <person name="Chao Y."/>
            <person name="Chu M."/>
            <person name="Cheng C."/>
            <person name="Hour A."/>
            <person name="Lee P."/>
            <person name="Lin S."/>
            <person name="Lin Y."/>
            <person name="Liou J."/>
            <person name="Liu S."/>
            <person name="Hsing Y."/>
            <person name="Raghuvanshi S."/>
            <person name="Mohanty A."/>
            <person name="Bharti A.K."/>
            <person name="Gaur A."/>
            <person name="Gupta V."/>
            <person name="Kumar D."/>
            <person name="Ravi V."/>
            <person name="Vij S."/>
            <person name="Kapur A."/>
            <person name="Khurana P."/>
            <person name="Khurana P."/>
            <person name="Khurana J.P."/>
            <person name="Tyagi A.K."/>
            <person name="Gaikwad K."/>
            <person name="Singh A."/>
            <person name="Dalal V."/>
            <person name="Srivastava S."/>
            <person name="Dixit A."/>
            <person name="Pal A.K."/>
            <person name="Ghazi I.A."/>
            <person name="Yadav M."/>
            <person name="Pandit A."/>
            <person name="Bhargava A."/>
            <person name="Sureshbabu K."/>
            <person name="Batra K."/>
            <person name="Sharma T.R."/>
            <person name="Mohapatra T."/>
            <person name="Singh N.K."/>
            <person name="Messing J."/>
            <person name="Nelson A.B."/>
            <person name="Fuks G."/>
            <person name="Kavchok S."/>
            <person name="Keizer G."/>
            <person name="Linton E."/>
            <person name="Llaca V."/>
            <person name="Song R."/>
            <person name="Tanyolac B."/>
            <person name="Young S."/>
            <person name="Ho-Il K."/>
            <person name="Hahn J.H."/>
            <person name="Sangsakoo G."/>
            <person name="Vanavichit A."/>
            <person name="de Mattos Luiz.A.T."/>
            <person name="Zimmer P.D."/>
            <person name="Malone G."/>
            <person name="Dellagostin O."/>
            <person name="de Oliveira A.C."/>
            <person name="Bevan M."/>
            <person name="Bancroft I."/>
            <person name="Minx P."/>
            <person name="Cordum H."/>
            <person name="Wilson R."/>
            <person name="Cheng Z."/>
            <person name="Jin W."/>
            <person name="Jiang J."/>
            <person name="Leong S.A."/>
            <person name="Iwama H."/>
            <person name="Gojobori T."/>
            <person name="Itoh T."/>
            <person name="Niimura Y."/>
            <person name="Fujii Y."/>
            <person name="Habara T."/>
            <person name="Sakai H."/>
            <person name="Sato Y."/>
            <person name="Wilson G."/>
            <person name="Kumar K."/>
            <person name="McCouch S."/>
            <person name="Juretic N."/>
            <person name="Hoen D."/>
            <person name="Wright S."/>
            <person name="Bruskiewich R."/>
            <person name="Bureau T."/>
            <person name="Miyao A."/>
            <person name="Hirochika H."/>
            <person name="Nishikawa T."/>
            <person name="Kadowaki K."/>
            <person name="Sugiura M."/>
            <person name="Burr B."/>
            <person name="Sasaki T."/>
        </authorList>
    </citation>
    <scope>NUCLEOTIDE SEQUENCE [LARGE SCALE GENOMIC DNA]</scope>
    <source>
        <strain evidence="3">cv. Nipponbare</strain>
    </source>
</reference>
<gene>
    <name evidence="2" type="ordered locus">Os10g0552300</name>
    <name evidence="2" type="ORF">OSNPB_100552300</name>
</gene>
<accession>A0A0P0XWZ0</accession>
<evidence type="ECO:0000313" key="2">
    <source>
        <dbReference type="EMBL" id="BAT11968.1"/>
    </source>
</evidence>
<dbReference type="Gramene" id="Os10t0552300-01">
    <property type="protein sequence ID" value="Os10t0552300-01"/>
    <property type="gene ID" value="Os10g0552300"/>
</dbReference>
<proteinExistence type="predicted"/>
<feature type="compositionally biased region" description="Basic residues" evidence="1">
    <location>
        <begin position="77"/>
        <end position="92"/>
    </location>
</feature>
<dbReference type="AlphaFoldDB" id="A0A0P0XWZ0"/>
<dbReference type="InParanoid" id="A0A0P0XWZ0"/>
<reference evidence="2 3" key="3">
    <citation type="journal article" date="2013" name="Rice">
        <title>Improvement of the Oryza sativa Nipponbare reference genome using next generation sequence and optical map data.</title>
        <authorList>
            <person name="Kawahara Y."/>
            <person name="de la Bastide M."/>
            <person name="Hamilton J.P."/>
            <person name="Kanamori H."/>
            <person name="McCombie W.R."/>
            <person name="Ouyang S."/>
            <person name="Schwartz D.C."/>
            <person name="Tanaka T."/>
            <person name="Wu J."/>
            <person name="Zhou S."/>
            <person name="Childs K.L."/>
            <person name="Davidson R.M."/>
            <person name="Lin H."/>
            <person name="Quesada-Ocampo L."/>
            <person name="Vaillancourt B."/>
            <person name="Sakai H."/>
            <person name="Lee S.S."/>
            <person name="Kim J."/>
            <person name="Numa H."/>
            <person name="Itoh T."/>
            <person name="Buell C.R."/>
            <person name="Matsumoto T."/>
        </authorList>
    </citation>
    <scope>NUCLEOTIDE SEQUENCE [LARGE SCALE GENOMIC DNA]</scope>
    <source>
        <strain evidence="3">cv. Nipponbare</strain>
    </source>
</reference>